<organism evidence="1 2">
    <name type="scientific">Solanum commersonii</name>
    <name type="common">Commerson's wild potato</name>
    <name type="synonym">Commerson's nightshade</name>
    <dbReference type="NCBI Taxonomy" id="4109"/>
    <lineage>
        <taxon>Eukaryota</taxon>
        <taxon>Viridiplantae</taxon>
        <taxon>Streptophyta</taxon>
        <taxon>Embryophyta</taxon>
        <taxon>Tracheophyta</taxon>
        <taxon>Spermatophyta</taxon>
        <taxon>Magnoliopsida</taxon>
        <taxon>eudicotyledons</taxon>
        <taxon>Gunneridae</taxon>
        <taxon>Pentapetalae</taxon>
        <taxon>asterids</taxon>
        <taxon>lamiids</taxon>
        <taxon>Solanales</taxon>
        <taxon>Solanaceae</taxon>
        <taxon>Solanoideae</taxon>
        <taxon>Solaneae</taxon>
        <taxon>Solanum</taxon>
    </lineage>
</organism>
<proteinExistence type="predicted"/>
<sequence length="111" mass="13290">MMISYHKSKRKLGLQANPTLKVRFIKQWFKPIKLYETKCCSVKNLSTNENSKQEDVEMDAWDTTRNEITNESILDKVRVNFTMDKMRDAKLRRFKYVKRRCTNILVKRVIG</sequence>
<dbReference type="EMBL" id="JACXVP010000011">
    <property type="protein sequence ID" value="KAG5574375.1"/>
    <property type="molecule type" value="Genomic_DNA"/>
</dbReference>
<dbReference type="AlphaFoldDB" id="A0A9J5WG89"/>
<evidence type="ECO:0000313" key="2">
    <source>
        <dbReference type="Proteomes" id="UP000824120"/>
    </source>
</evidence>
<evidence type="ECO:0000313" key="1">
    <source>
        <dbReference type="EMBL" id="KAG5574375.1"/>
    </source>
</evidence>
<accession>A0A9J5WG89</accession>
<name>A0A9J5WG89_SOLCO</name>
<dbReference type="Proteomes" id="UP000824120">
    <property type="component" value="Chromosome 11"/>
</dbReference>
<comment type="caution">
    <text evidence="1">The sequence shown here is derived from an EMBL/GenBank/DDBJ whole genome shotgun (WGS) entry which is preliminary data.</text>
</comment>
<protein>
    <submittedName>
        <fullName evidence="1">Uncharacterized protein</fullName>
    </submittedName>
</protein>
<keyword evidence="2" id="KW-1185">Reference proteome</keyword>
<gene>
    <name evidence="1" type="ORF">H5410_054509</name>
</gene>
<reference evidence="1 2" key="1">
    <citation type="submission" date="2020-09" db="EMBL/GenBank/DDBJ databases">
        <title>De no assembly of potato wild relative species, Solanum commersonii.</title>
        <authorList>
            <person name="Cho K."/>
        </authorList>
    </citation>
    <scope>NUCLEOTIDE SEQUENCE [LARGE SCALE GENOMIC DNA]</scope>
    <source>
        <strain evidence="1">LZ3.2</strain>
        <tissue evidence="1">Leaf</tissue>
    </source>
</reference>